<evidence type="ECO:0000313" key="5">
    <source>
        <dbReference type="EMBL" id="KAH0773589.1"/>
    </source>
</evidence>
<organism evidence="5 6">
    <name type="scientific">Solanum tuberosum</name>
    <name type="common">Potato</name>
    <dbReference type="NCBI Taxonomy" id="4113"/>
    <lineage>
        <taxon>Eukaryota</taxon>
        <taxon>Viridiplantae</taxon>
        <taxon>Streptophyta</taxon>
        <taxon>Embryophyta</taxon>
        <taxon>Tracheophyta</taxon>
        <taxon>Spermatophyta</taxon>
        <taxon>Magnoliopsida</taxon>
        <taxon>eudicotyledons</taxon>
        <taxon>Gunneridae</taxon>
        <taxon>Pentapetalae</taxon>
        <taxon>asterids</taxon>
        <taxon>lamiids</taxon>
        <taxon>Solanales</taxon>
        <taxon>Solanaceae</taxon>
        <taxon>Solanoideae</taxon>
        <taxon>Solaneae</taxon>
        <taxon>Solanum</taxon>
    </lineage>
</organism>
<feature type="region of interest" description="Disordered" evidence="4">
    <location>
        <begin position="78"/>
        <end position="101"/>
    </location>
</feature>
<comment type="caution">
    <text evidence="5">The sequence shown here is derived from an EMBL/GenBank/DDBJ whole genome shotgun (WGS) entry which is preliminary data.</text>
</comment>
<dbReference type="PANTHER" id="PTHR15348:SF22">
    <property type="entry name" value="ARID DOMAIN-CONTAINING PROTEIN"/>
    <property type="match status" value="1"/>
</dbReference>
<evidence type="ECO:0000256" key="1">
    <source>
        <dbReference type="ARBA" id="ARBA00023015"/>
    </source>
</evidence>
<protein>
    <submittedName>
        <fullName evidence="5">Uncharacterized protein</fullName>
    </submittedName>
</protein>
<keyword evidence="6" id="KW-1185">Reference proteome</keyword>
<evidence type="ECO:0000313" key="6">
    <source>
        <dbReference type="Proteomes" id="UP000826656"/>
    </source>
</evidence>
<dbReference type="Proteomes" id="UP000826656">
    <property type="component" value="Unassembled WGS sequence"/>
</dbReference>
<accession>A0ABQ7VYJ7</accession>
<gene>
    <name evidence="5" type="ORF">KY290_010726</name>
</gene>
<sequence>MLLLQYEKHRTKNGELQLPIAPPPGSSGVDNEFNAPSGRFAVKDLNLPMAVRDSAARCRLGWQEQHLFGYGEVAEPIVKDRNGNNTPKHAKSLKNTGKIVR</sequence>
<name>A0ABQ7VYJ7_SOLTU</name>
<reference evidence="5 6" key="1">
    <citation type="journal article" date="2021" name="bioRxiv">
        <title>Chromosome-scale and haplotype-resolved genome assembly of a tetraploid potato cultivar.</title>
        <authorList>
            <person name="Sun H."/>
            <person name="Jiao W.-B."/>
            <person name="Krause K."/>
            <person name="Campoy J.A."/>
            <person name="Goel M."/>
            <person name="Folz-Donahue K."/>
            <person name="Kukat C."/>
            <person name="Huettel B."/>
            <person name="Schneeberger K."/>
        </authorList>
    </citation>
    <scope>NUCLEOTIDE SEQUENCE [LARGE SCALE GENOMIC DNA]</scope>
    <source>
        <strain evidence="5">SolTubOtavaFocal</strain>
        <tissue evidence="5">Leaves</tissue>
    </source>
</reference>
<dbReference type="PANTHER" id="PTHR15348">
    <property type="entry name" value="AT-RICH INTERACTIVE DOMAIN-CONTAINING PROTEIN ARID DOMAIN- CONTAINING PROTEIN DEAD RINGER PROTEIN B-CELL REGULATOR OF IGH TRANSCRIPTION BRIGHT"/>
    <property type="match status" value="1"/>
</dbReference>
<keyword evidence="1" id="KW-0805">Transcription regulation</keyword>
<dbReference type="EMBL" id="JAIVGD010000005">
    <property type="protein sequence ID" value="KAH0773589.1"/>
    <property type="molecule type" value="Genomic_DNA"/>
</dbReference>
<evidence type="ECO:0000256" key="4">
    <source>
        <dbReference type="SAM" id="MobiDB-lite"/>
    </source>
</evidence>
<evidence type="ECO:0000256" key="2">
    <source>
        <dbReference type="ARBA" id="ARBA00023163"/>
    </source>
</evidence>
<keyword evidence="2" id="KW-0804">Transcription</keyword>
<evidence type="ECO:0000256" key="3">
    <source>
        <dbReference type="ARBA" id="ARBA00023242"/>
    </source>
</evidence>
<keyword evidence="3" id="KW-0539">Nucleus</keyword>
<dbReference type="InterPro" id="IPR045147">
    <property type="entry name" value="ARI3A/B/C"/>
</dbReference>
<feature type="region of interest" description="Disordered" evidence="4">
    <location>
        <begin position="14"/>
        <end position="34"/>
    </location>
</feature>
<proteinExistence type="predicted"/>